<dbReference type="PANTHER" id="PTHR43692">
    <property type="entry name" value="UDP-N-ACETYLMURAMOYLALANINE--D-GLUTAMATE LIGASE"/>
    <property type="match status" value="1"/>
</dbReference>
<evidence type="ECO:0000256" key="1">
    <source>
        <dbReference type="ARBA" id="ARBA00004496"/>
    </source>
</evidence>
<feature type="domain" description="Mur ligase C-terminal" evidence="7">
    <location>
        <begin position="148"/>
        <end position="229"/>
    </location>
</feature>
<dbReference type="InterPro" id="IPR036615">
    <property type="entry name" value="Mur_ligase_C_dom_sf"/>
</dbReference>
<dbReference type="GO" id="GO:0005737">
    <property type="term" value="C:cytoplasm"/>
    <property type="evidence" value="ECO:0007669"/>
    <property type="project" value="UniProtKB-SubCell"/>
</dbReference>
<evidence type="ECO:0000259" key="7">
    <source>
        <dbReference type="Pfam" id="PF02875"/>
    </source>
</evidence>
<keyword evidence="3" id="KW-0963">Cytoplasm</keyword>
<comment type="subcellular location">
    <subcellularLocation>
        <location evidence="1">Cytoplasm</location>
    </subcellularLocation>
</comment>
<dbReference type="Gene3D" id="3.40.1190.10">
    <property type="entry name" value="Mur-like, catalytic domain"/>
    <property type="match status" value="1"/>
</dbReference>
<dbReference type="InterPro" id="IPR013221">
    <property type="entry name" value="Mur_ligase_cen"/>
</dbReference>
<dbReference type="InterPro" id="IPR004101">
    <property type="entry name" value="Mur_ligase_C"/>
</dbReference>
<name>K1S543_9ZZZZ</name>
<comment type="pathway">
    <text evidence="2">Cell wall biogenesis; peptidoglycan biosynthesis.</text>
</comment>
<organism evidence="9">
    <name type="scientific">human gut metagenome</name>
    <dbReference type="NCBI Taxonomy" id="408170"/>
    <lineage>
        <taxon>unclassified sequences</taxon>
        <taxon>metagenomes</taxon>
        <taxon>organismal metagenomes</taxon>
    </lineage>
</organism>
<dbReference type="GO" id="GO:0051301">
    <property type="term" value="P:cell division"/>
    <property type="evidence" value="ECO:0007669"/>
    <property type="project" value="InterPro"/>
</dbReference>
<feature type="domain" description="Mur ligase central" evidence="8">
    <location>
        <begin position="12"/>
        <end position="78"/>
    </location>
</feature>
<gene>
    <name evidence="9" type="ORF">OBE_11365</name>
</gene>
<evidence type="ECO:0000256" key="2">
    <source>
        <dbReference type="ARBA" id="ARBA00004752"/>
    </source>
</evidence>
<evidence type="ECO:0000256" key="6">
    <source>
        <dbReference type="ARBA" id="ARBA00022840"/>
    </source>
</evidence>
<dbReference type="Pfam" id="PF08245">
    <property type="entry name" value="Mur_ligase_M"/>
    <property type="match status" value="1"/>
</dbReference>
<dbReference type="InterPro" id="IPR036565">
    <property type="entry name" value="Mur-like_cat_sf"/>
</dbReference>
<evidence type="ECO:0000259" key="8">
    <source>
        <dbReference type="Pfam" id="PF08245"/>
    </source>
</evidence>
<dbReference type="PANTHER" id="PTHR43692:SF1">
    <property type="entry name" value="UDP-N-ACETYLMURAMOYLALANINE--D-GLUTAMATE LIGASE"/>
    <property type="match status" value="1"/>
</dbReference>
<evidence type="ECO:0000256" key="3">
    <source>
        <dbReference type="ARBA" id="ARBA00022490"/>
    </source>
</evidence>
<accession>K1S543</accession>
<evidence type="ECO:0000313" key="9">
    <source>
        <dbReference type="EMBL" id="EKC55842.1"/>
    </source>
</evidence>
<dbReference type="SUPFAM" id="SSF53623">
    <property type="entry name" value="MurD-like peptide ligases, catalytic domain"/>
    <property type="match status" value="1"/>
</dbReference>
<evidence type="ECO:0000256" key="4">
    <source>
        <dbReference type="ARBA" id="ARBA00022598"/>
    </source>
</evidence>
<proteinExistence type="predicted"/>
<dbReference type="AlphaFoldDB" id="K1S543"/>
<keyword evidence="4 9" id="KW-0436">Ligase</keyword>
<dbReference type="GO" id="GO:0008764">
    <property type="term" value="F:UDP-N-acetylmuramoylalanine-D-glutamate ligase activity"/>
    <property type="evidence" value="ECO:0007669"/>
    <property type="project" value="UniProtKB-EC"/>
</dbReference>
<evidence type="ECO:0000256" key="5">
    <source>
        <dbReference type="ARBA" id="ARBA00022741"/>
    </source>
</evidence>
<dbReference type="InterPro" id="IPR005762">
    <property type="entry name" value="MurD"/>
</dbReference>
<reference evidence="9" key="1">
    <citation type="journal article" date="2013" name="Environ. Microbiol.">
        <title>Microbiota from the distal guts of lean and obese adolescents exhibit partial functional redundancy besides clear differences in community structure.</title>
        <authorList>
            <person name="Ferrer M."/>
            <person name="Ruiz A."/>
            <person name="Lanza F."/>
            <person name="Haange S.B."/>
            <person name="Oberbach A."/>
            <person name="Till H."/>
            <person name="Bargiela R."/>
            <person name="Campoy C."/>
            <person name="Segura M.T."/>
            <person name="Richter M."/>
            <person name="von Bergen M."/>
            <person name="Seifert J."/>
            <person name="Suarez A."/>
        </authorList>
    </citation>
    <scope>NUCLEOTIDE SEQUENCE</scope>
</reference>
<comment type="caution">
    <text evidence="9">The sequence shown here is derived from an EMBL/GenBank/DDBJ whole genome shotgun (WGS) entry which is preliminary data.</text>
</comment>
<keyword evidence="6" id="KW-0067">ATP-binding</keyword>
<dbReference type="SUPFAM" id="SSF53244">
    <property type="entry name" value="MurD-like peptide ligases, peptide-binding domain"/>
    <property type="match status" value="1"/>
</dbReference>
<keyword evidence="5" id="KW-0547">Nucleotide-binding</keyword>
<protein>
    <submittedName>
        <fullName evidence="9">UDP-N-acetylmuramoylalanine--D-glutamate ligase</fullName>
    </submittedName>
</protein>
<dbReference type="EMBL" id="AJWZ01007819">
    <property type="protein sequence ID" value="EKC55842.1"/>
    <property type="molecule type" value="Genomic_DNA"/>
</dbReference>
<dbReference type="GO" id="GO:0008360">
    <property type="term" value="P:regulation of cell shape"/>
    <property type="evidence" value="ECO:0007669"/>
    <property type="project" value="InterPro"/>
</dbReference>
<feature type="non-terminal residue" evidence="9">
    <location>
        <position position="1"/>
    </location>
</feature>
<dbReference type="Pfam" id="PF02875">
    <property type="entry name" value="Mur_ligase_C"/>
    <property type="match status" value="1"/>
</dbReference>
<dbReference type="Gene3D" id="3.90.190.20">
    <property type="entry name" value="Mur ligase, C-terminal domain"/>
    <property type="match status" value="1"/>
</dbReference>
<dbReference type="GO" id="GO:0005524">
    <property type="term" value="F:ATP binding"/>
    <property type="evidence" value="ECO:0007669"/>
    <property type="project" value="UniProtKB-KW"/>
</dbReference>
<sequence length="245" mass="27367">PVLEDINTVTPETIAVIEMSSHQLEFTTSSPEVAVLTNIYEEHLDHYRDGFRGYVNAKLNIVRRQKEGDTFIYNATQGLDGLCDLGKIKSHKVGVKKDAPLPFAVNNEHLLGEHNRQDILFAFEAAKHFGVDIAAAERAVEKFSGIEHRMEKVGTFRGITFYNDCIATIPHAVECAVEALKNVDTLIFGGMDRGLDYSEFENYLKKSNIKNLIGTPATGHKICDKIEGANPKKTYNKADKSRRGR</sequence>